<dbReference type="InterPro" id="IPR036986">
    <property type="entry name" value="S4_RNA-bd_sf"/>
</dbReference>
<dbReference type="CDD" id="cd00165">
    <property type="entry name" value="S4"/>
    <property type="match status" value="1"/>
</dbReference>
<dbReference type="Pfam" id="PF01479">
    <property type="entry name" value="S4"/>
    <property type="match status" value="1"/>
</dbReference>
<evidence type="ECO:0000259" key="8">
    <source>
        <dbReference type="SMART" id="SM00363"/>
    </source>
</evidence>
<dbReference type="Proteomes" id="UP000054937">
    <property type="component" value="Unassembled WGS sequence"/>
</dbReference>
<dbReference type="FunCoup" id="A0A0V0QLE1">
    <property type="interactions" value="112"/>
</dbReference>
<evidence type="ECO:0000313" key="10">
    <source>
        <dbReference type="EMBL" id="KRX03155.1"/>
    </source>
</evidence>
<organism evidence="10 11">
    <name type="scientific">Pseudocohnilembus persalinus</name>
    <name type="common">Ciliate</name>
    <dbReference type="NCBI Taxonomy" id="266149"/>
    <lineage>
        <taxon>Eukaryota</taxon>
        <taxon>Sar</taxon>
        <taxon>Alveolata</taxon>
        <taxon>Ciliophora</taxon>
        <taxon>Intramacronucleata</taxon>
        <taxon>Oligohymenophorea</taxon>
        <taxon>Scuticociliatia</taxon>
        <taxon>Philasterida</taxon>
        <taxon>Pseudocohnilembidae</taxon>
        <taxon>Pseudocohnilembus</taxon>
    </lineage>
</organism>
<keyword evidence="6" id="KW-0687">Ribonucleoprotein</keyword>
<evidence type="ECO:0000256" key="5">
    <source>
        <dbReference type="ARBA" id="ARBA00023242"/>
    </source>
</evidence>
<keyword evidence="4 7" id="KW-0694">RNA-binding</keyword>
<feature type="domain" description="Small ribosomal subunit protein uS4 N-terminal" evidence="9">
    <location>
        <begin position="3"/>
        <end position="71"/>
    </location>
</feature>
<comment type="subcellular location">
    <subcellularLocation>
        <location evidence="1">Nucleus</location>
        <location evidence="1">Nucleolus</location>
    </subcellularLocation>
</comment>
<name>A0A0V0QLE1_PSEPJ</name>
<keyword evidence="5" id="KW-0539">Nucleus</keyword>
<comment type="similarity">
    <text evidence="2">Belongs to the universal ribosomal protein uS4 family.</text>
</comment>
<dbReference type="PANTHER" id="PTHR11831:SF1">
    <property type="entry name" value="U3 SMALL NUCLEOLAR RIBONUCLEOPROTEIN PROTEIN IMP3"/>
    <property type="match status" value="1"/>
</dbReference>
<gene>
    <name evidence="10" type="ORF">PPERSA_10236</name>
</gene>
<comment type="caution">
    <text evidence="10">The sequence shown here is derived from an EMBL/GenBank/DDBJ whole genome shotgun (WGS) entry which is preliminary data.</text>
</comment>
<protein>
    <submittedName>
        <fullName evidence="10">Uncharacterized protein</fullName>
    </submittedName>
</protein>
<dbReference type="InterPro" id="IPR001912">
    <property type="entry name" value="Ribosomal_uS4_N"/>
</dbReference>
<dbReference type="AlphaFoldDB" id="A0A0V0QLE1"/>
<dbReference type="OrthoDB" id="10248812at2759"/>
<dbReference type="GO" id="GO:0034457">
    <property type="term" value="C:Mpp10 complex"/>
    <property type="evidence" value="ECO:0007669"/>
    <property type="project" value="TreeGrafter"/>
</dbReference>
<dbReference type="Pfam" id="PF00163">
    <property type="entry name" value="Ribosomal_S4"/>
    <property type="match status" value="1"/>
</dbReference>
<dbReference type="GO" id="GO:0006364">
    <property type="term" value="P:rRNA processing"/>
    <property type="evidence" value="ECO:0007669"/>
    <property type="project" value="TreeGrafter"/>
</dbReference>
<feature type="domain" description="RNA-binding S4" evidence="8">
    <location>
        <begin position="72"/>
        <end position="138"/>
    </location>
</feature>
<evidence type="ECO:0000256" key="6">
    <source>
        <dbReference type="ARBA" id="ARBA00023274"/>
    </source>
</evidence>
<dbReference type="SUPFAM" id="SSF55174">
    <property type="entry name" value="Alpha-L RNA-binding motif"/>
    <property type="match status" value="1"/>
</dbReference>
<accession>A0A0V0QLE1</accession>
<evidence type="ECO:0000256" key="3">
    <source>
        <dbReference type="ARBA" id="ARBA00022517"/>
    </source>
</evidence>
<dbReference type="Gene3D" id="3.10.290.10">
    <property type="entry name" value="RNA-binding S4 domain"/>
    <property type="match status" value="1"/>
</dbReference>
<keyword evidence="11" id="KW-1185">Reference proteome</keyword>
<dbReference type="InterPro" id="IPR022801">
    <property type="entry name" value="Ribosomal_uS4"/>
</dbReference>
<evidence type="ECO:0000256" key="1">
    <source>
        <dbReference type="ARBA" id="ARBA00004604"/>
    </source>
</evidence>
<dbReference type="SMART" id="SM00363">
    <property type="entry name" value="S4"/>
    <property type="match status" value="1"/>
</dbReference>
<evidence type="ECO:0000256" key="2">
    <source>
        <dbReference type="ARBA" id="ARBA00007465"/>
    </source>
</evidence>
<evidence type="ECO:0000256" key="7">
    <source>
        <dbReference type="PROSITE-ProRule" id="PRU00182"/>
    </source>
</evidence>
<dbReference type="EMBL" id="LDAU01000144">
    <property type="protein sequence ID" value="KRX03155.1"/>
    <property type="molecule type" value="Genomic_DNA"/>
</dbReference>
<evidence type="ECO:0000256" key="4">
    <source>
        <dbReference type="ARBA" id="ARBA00022884"/>
    </source>
</evidence>
<dbReference type="InParanoid" id="A0A0V0QLE1"/>
<evidence type="ECO:0000313" key="11">
    <source>
        <dbReference type="Proteomes" id="UP000054937"/>
    </source>
</evidence>
<dbReference type="PANTHER" id="PTHR11831">
    <property type="entry name" value="30S 40S RIBOSOMAL PROTEIN"/>
    <property type="match status" value="1"/>
</dbReference>
<reference evidence="10 11" key="1">
    <citation type="journal article" date="2015" name="Sci. Rep.">
        <title>Genome of the facultative scuticociliatosis pathogen Pseudocohnilembus persalinus provides insight into its virulence through horizontal gene transfer.</title>
        <authorList>
            <person name="Xiong J."/>
            <person name="Wang G."/>
            <person name="Cheng J."/>
            <person name="Tian M."/>
            <person name="Pan X."/>
            <person name="Warren A."/>
            <person name="Jiang C."/>
            <person name="Yuan D."/>
            <person name="Miao W."/>
        </authorList>
    </citation>
    <scope>NUCLEOTIDE SEQUENCE [LARGE SCALE GENOMIC DNA]</scope>
    <source>
        <strain evidence="10">36N120E</strain>
    </source>
</reference>
<dbReference type="InterPro" id="IPR002942">
    <property type="entry name" value="S4_RNA-bd"/>
</dbReference>
<dbReference type="GO" id="GO:0042274">
    <property type="term" value="P:ribosomal small subunit biogenesis"/>
    <property type="evidence" value="ECO:0007669"/>
    <property type="project" value="TreeGrafter"/>
</dbReference>
<evidence type="ECO:0000259" key="9">
    <source>
        <dbReference type="SMART" id="SM01390"/>
    </source>
</evidence>
<dbReference type="OMA" id="ERIQMTA"/>
<proteinExistence type="inferred from homology"/>
<keyword evidence="3" id="KW-0690">Ribosome biogenesis</keyword>
<dbReference type="GO" id="GO:0030515">
    <property type="term" value="F:snoRNA binding"/>
    <property type="evidence" value="ECO:0007669"/>
    <property type="project" value="TreeGrafter"/>
</dbReference>
<dbReference type="GO" id="GO:0019843">
    <property type="term" value="F:rRNA binding"/>
    <property type="evidence" value="ECO:0007669"/>
    <property type="project" value="InterPro"/>
</dbReference>
<sequence>MRKLKDHEKKLLRKVNFYGGWKDDENHREVKVMRRYHLQNRDDYEKYNMGLINSRENVTSAEKIAVSAFCRRRLPVVIQRLKFAETLKVAVTFIEQGHVRIGTEVASDPALLVTRTQEDNIQWVETAKPYKSIQEHKDQLDDYDLLN</sequence>
<dbReference type="SMART" id="SM01390">
    <property type="entry name" value="Ribosomal_S4"/>
    <property type="match status" value="1"/>
</dbReference>
<dbReference type="PROSITE" id="PS50889">
    <property type="entry name" value="S4"/>
    <property type="match status" value="1"/>
</dbReference>
<dbReference type="GO" id="GO:0032040">
    <property type="term" value="C:small-subunit processome"/>
    <property type="evidence" value="ECO:0007669"/>
    <property type="project" value="TreeGrafter"/>
</dbReference>